<dbReference type="Proteomes" id="UP001163823">
    <property type="component" value="Chromosome 2"/>
</dbReference>
<reference evidence="1" key="1">
    <citation type="journal article" date="2023" name="Science">
        <title>Elucidation of the pathway for biosynthesis of saponin adjuvants from the soapbark tree.</title>
        <authorList>
            <person name="Reed J."/>
            <person name="Orme A."/>
            <person name="El-Demerdash A."/>
            <person name="Owen C."/>
            <person name="Martin L.B.B."/>
            <person name="Misra R.C."/>
            <person name="Kikuchi S."/>
            <person name="Rejzek M."/>
            <person name="Martin A.C."/>
            <person name="Harkess A."/>
            <person name="Leebens-Mack J."/>
            <person name="Louveau T."/>
            <person name="Stephenson M.J."/>
            <person name="Osbourn A."/>
        </authorList>
    </citation>
    <scope>NUCLEOTIDE SEQUENCE</scope>
    <source>
        <strain evidence="1">S10</strain>
    </source>
</reference>
<dbReference type="AlphaFoldDB" id="A0AAD7QBU0"/>
<keyword evidence="2" id="KW-1185">Reference proteome</keyword>
<dbReference type="PANTHER" id="PTHR34660:SF7">
    <property type="entry name" value="DNA LIGASE-LIKE PROTEIN"/>
    <property type="match status" value="1"/>
</dbReference>
<proteinExistence type="predicted"/>
<protein>
    <submittedName>
        <fullName evidence="1">Glutamic acid-rich protein-like isoform X2</fullName>
    </submittedName>
</protein>
<accession>A0AAD7QBU0</accession>
<evidence type="ECO:0000313" key="2">
    <source>
        <dbReference type="Proteomes" id="UP001163823"/>
    </source>
</evidence>
<dbReference type="KEGG" id="qsa:O6P43_002123"/>
<comment type="caution">
    <text evidence="1">The sequence shown here is derived from an EMBL/GenBank/DDBJ whole genome shotgun (WGS) entry which is preliminary data.</text>
</comment>
<name>A0AAD7QBU0_QUISA</name>
<organism evidence="1 2">
    <name type="scientific">Quillaja saponaria</name>
    <name type="common">Soap bark tree</name>
    <dbReference type="NCBI Taxonomy" id="32244"/>
    <lineage>
        <taxon>Eukaryota</taxon>
        <taxon>Viridiplantae</taxon>
        <taxon>Streptophyta</taxon>
        <taxon>Embryophyta</taxon>
        <taxon>Tracheophyta</taxon>
        <taxon>Spermatophyta</taxon>
        <taxon>Magnoliopsida</taxon>
        <taxon>eudicotyledons</taxon>
        <taxon>Gunneridae</taxon>
        <taxon>Pentapetalae</taxon>
        <taxon>rosids</taxon>
        <taxon>fabids</taxon>
        <taxon>Fabales</taxon>
        <taxon>Quillajaceae</taxon>
        <taxon>Quillaja</taxon>
    </lineage>
</organism>
<dbReference type="EMBL" id="JARAOO010000002">
    <property type="protein sequence ID" value="KAJ7978619.1"/>
    <property type="molecule type" value="Genomic_DNA"/>
</dbReference>
<evidence type="ECO:0000313" key="1">
    <source>
        <dbReference type="EMBL" id="KAJ7978619.1"/>
    </source>
</evidence>
<gene>
    <name evidence="1" type="ORF">O6P43_002123</name>
</gene>
<dbReference type="PANTHER" id="PTHR34660">
    <property type="entry name" value="MYB-LIKE PROTEIN X"/>
    <property type="match status" value="1"/>
</dbReference>
<sequence>MYDSSDNSRNIDKERMLWSQNGFHNRGRPTQIDFQLQKDQEPIANLDVPEKCGLASRLGKEQFCATSGISTFVTGKIDSKHGRELGGSPPAEIEFAAVNEVQTSSKSSFGKSGLLEMEREFRKLIVNWMPPSLQTENSDFDDQEWLFERTLSRTDTSKKMTANDQELYQGSYPHARYLPDADIYALPYTIIF</sequence>